<evidence type="ECO:0000313" key="1">
    <source>
        <dbReference type="EMBL" id="SAY38657.1"/>
    </source>
</evidence>
<organism evidence="1 2">
    <name type="scientific">Candidatus Synechococcus spongiarum</name>
    <dbReference type="NCBI Taxonomy" id="431041"/>
    <lineage>
        <taxon>Bacteria</taxon>
        <taxon>Bacillati</taxon>
        <taxon>Cyanobacteriota</taxon>
        <taxon>Cyanophyceae</taxon>
        <taxon>Synechococcales</taxon>
        <taxon>Synechococcaceae</taxon>
        <taxon>Synechococcus</taxon>
    </lineage>
</organism>
<evidence type="ECO:0000313" key="2">
    <source>
        <dbReference type="Proteomes" id="UP000182631"/>
    </source>
</evidence>
<sequence length="80" mass="9021">MSFPFHAYRVFYRQPSRPLQGPPLHGGPSDQGFNGWQAPGLLIRTCLTNFKQASRRVWRGWLLKSTCCQTTPERCIGVGG</sequence>
<proteinExistence type="predicted"/>
<protein>
    <submittedName>
        <fullName evidence="1">Uncharacterized protein</fullName>
    </submittedName>
</protein>
<dbReference type="EMBL" id="FITM01000066">
    <property type="protein sequence ID" value="SAY38657.1"/>
    <property type="molecule type" value="Genomic_DNA"/>
</dbReference>
<reference evidence="2" key="1">
    <citation type="submission" date="2016-02" db="EMBL/GenBank/DDBJ databases">
        <authorList>
            <person name="liu f."/>
        </authorList>
    </citation>
    <scope>NUCLEOTIDE SEQUENCE [LARGE SCALE GENOMIC DNA]</scope>
</reference>
<gene>
    <name evidence="1" type="ORF">FLM9_558</name>
</gene>
<keyword evidence="2" id="KW-1185">Reference proteome</keyword>
<dbReference type="AlphaFoldDB" id="A0A165AFB2"/>
<accession>A0A165AFB2</accession>
<name>A0A165AFB2_9SYNE</name>
<dbReference type="Proteomes" id="UP000182631">
    <property type="component" value="Unassembled WGS sequence"/>
</dbReference>